<dbReference type="PANTHER" id="PTHR30055:SF223">
    <property type="entry name" value="HTH-TYPE TRANSCRIPTIONAL REGULATOR UIDR"/>
    <property type="match status" value="1"/>
</dbReference>
<organism evidence="6 7">
    <name type="scientific">Nocardioides caeni</name>
    <dbReference type="NCBI Taxonomy" id="574700"/>
    <lineage>
        <taxon>Bacteria</taxon>
        <taxon>Bacillati</taxon>
        <taxon>Actinomycetota</taxon>
        <taxon>Actinomycetes</taxon>
        <taxon>Propionibacteriales</taxon>
        <taxon>Nocardioidaceae</taxon>
        <taxon>Nocardioides</taxon>
    </lineage>
</organism>
<dbReference type="AlphaFoldDB" id="A0A4S8N733"/>
<accession>A0A4S8N733</accession>
<keyword evidence="2 4" id="KW-0238">DNA-binding</keyword>
<dbReference type="RefSeq" id="WP_136563572.1">
    <property type="nucleotide sequence ID" value="NZ_BAABLS010000006.1"/>
</dbReference>
<evidence type="ECO:0000256" key="4">
    <source>
        <dbReference type="PROSITE-ProRule" id="PRU00335"/>
    </source>
</evidence>
<feature type="domain" description="HTH tetR-type" evidence="5">
    <location>
        <begin position="16"/>
        <end position="76"/>
    </location>
</feature>
<dbReference type="PROSITE" id="PS50977">
    <property type="entry name" value="HTH_TETR_2"/>
    <property type="match status" value="1"/>
</dbReference>
<dbReference type="InterPro" id="IPR001647">
    <property type="entry name" value="HTH_TetR"/>
</dbReference>
<dbReference type="PRINTS" id="PR00455">
    <property type="entry name" value="HTHTETR"/>
</dbReference>
<keyword evidence="3" id="KW-0804">Transcription</keyword>
<dbReference type="EMBL" id="STGW01000010">
    <property type="protein sequence ID" value="THV10494.1"/>
    <property type="molecule type" value="Genomic_DNA"/>
</dbReference>
<dbReference type="InterPro" id="IPR054129">
    <property type="entry name" value="DesT_TetR_C"/>
</dbReference>
<dbReference type="InterPro" id="IPR050109">
    <property type="entry name" value="HTH-type_TetR-like_transc_reg"/>
</dbReference>
<evidence type="ECO:0000256" key="3">
    <source>
        <dbReference type="ARBA" id="ARBA00023163"/>
    </source>
</evidence>
<dbReference type="PANTHER" id="PTHR30055">
    <property type="entry name" value="HTH-TYPE TRANSCRIPTIONAL REGULATOR RUTR"/>
    <property type="match status" value="1"/>
</dbReference>
<dbReference type="Pfam" id="PF00440">
    <property type="entry name" value="TetR_N"/>
    <property type="match status" value="1"/>
</dbReference>
<dbReference type="Gene3D" id="1.10.357.10">
    <property type="entry name" value="Tetracycline Repressor, domain 2"/>
    <property type="match status" value="1"/>
</dbReference>
<keyword evidence="1" id="KW-0805">Transcription regulation</keyword>
<evidence type="ECO:0000313" key="7">
    <source>
        <dbReference type="Proteomes" id="UP000307087"/>
    </source>
</evidence>
<evidence type="ECO:0000256" key="2">
    <source>
        <dbReference type="ARBA" id="ARBA00023125"/>
    </source>
</evidence>
<evidence type="ECO:0000313" key="6">
    <source>
        <dbReference type="EMBL" id="THV10494.1"/>
    </source>
</evidence>
<proteinExistence type="predicted"/>
<gene>
    <name evidence="6" type="ORF">E9934_14295</name>
</gene>
<evidence type="ECO:0000259" key="5">
    <source>
        <dbReference type="PROSITE" id="PS50977"/>
    </source>
</evidence>
<name>A0A4S8N733_9ACTN</name>
<protein>
    <submittedName>
        <fullName evidence="6">TetR/AcrR family transcriptional regulator</fullName>
    </submittedName>
</protein>
<dbReference type="Proteomes" id="UP000307087">
    <property type="component" value="Unassembled WGS sequence"/>
</dbReference>
<sequence>MSAETTEPRWRRLGPDARRTDILVAAVRHFTDRPFPEVGIAAIAEDAGVTRALVHHYFGTKRGLYLASVRAMMFVPALDGALPTDVGRPERIRAIVGWLMDVVEQHGRSWLAMAGSGAGDPEVQAVLDEADDLAAERVLDYLGFAGDAAQLRDAHAAVRAFGGLAKAMGRELVERRSLTGDQARSLLSSALEAMLDDLDDLDDLNGLEGLD</sequence>
<dbReference type="GO" id="GO:0003700">
    <property type="term" value="F:DNA-binding transcription factor activity"/>
    <property type="evidence" value="ECO:0007669"/>
    <property type="project" value="TreeGrafter"/>
</dbReference>
<dbReference type="OrthoDB" id="8479950at2"/>
<keyword evidence="7" id="KW-1185">Reference proteome</keyword>
<dbReference type="GO" id="GO:0000976">
    <property type="term" value="F:transcription cis-regulatory region binding"/>
    <property type="evidence" value="ECO:0007669"/>
    <property type="project" value="TreeGrafter"/>
</dbReference>
<dbReference type="InterPro" id="IPR009057">
    <property type="entry name" value="Homeodomain-like_sf"/>
</dbReference>
<dbReference type="Pfam" id="PF21943">
    <property type="entry name" value="TetR_C_46"/>
    <property type="match status" value="1"/>
</dbReference>
<comment type="caution">
    <text evidence="6">The sequence shown here is derived from an EMBL/GenBank/DDBJ whole genome shotgun (WGS) entry which is preliminary data.</text>
</comment>
<evidence type="ECO:0000256" key="1">
    <source>
        <dbReference type="ARBA" id="ARBA00023015"/>
    </source>
</evidence>
<dbReference type="SUPFAM" id="SSF46689">
    <property type="entry name" value="Homeodomain-like"/>
    <property type="match status" value="1"/>
</dbReference>
<reference evidence="6 7" key="1">
    <citation type="journal article" date="2009" name="Int. J. Syst. Evol. Microbiol.">
        <title>Nocardioides caeni sp. nov., isolated from wastewater.</title>
        <authorList>
            <person name="Yoon J.H."/>
            <person name="Kang S.J."/>
            <person name="Park S."/>
            <person name="Kim W."/>
            <person name="Oh T.K."/>
        </authorList>
    </citation>
    <scope>NUCLEOTIDE SEQUENCE [LARGE SCALE GENOMIC DNA]</scope>
    <source>
        <strain evidence="6 7">DSM 23134</strain>
    </source>
</reference>
<feature type="DNA-binding region" description="H-T-H motif" evidence="4">
    <location>
        <begin position="39"/>
        <end position="58"/>
    </location>
</feature>